<dbReference type="EMBL" id="VJMI01016037">
    <property type="protein sequence ID" value="KAF0721425.1"/>
    <property type="molecule type" value="Genomic_DNA"/>
</dbReference>
<reference evidence="2 3" key="1">
    <citation type="submission" date="2019-06" db="EMBL/GenBank/DDBJ databases">
        <title>Genomics analysis of Aphanomyces spp. identifies a new class of oomycete effector associated with host adaptation.</title>
        <authorList>
            <person name="Gaulin E."/>
        </authorList>
    </citation>
    <scope>NUCLEOTIDE SEQUENCE [LARGE SCALE GENOMIC DNA]</scope>
    <source>
        <strain evidence="2 3">E</strain>
    </source>
</reference>
<protein>
    <submittedName>
        <fullName evidence="2">Uncharacterized protein</fullName>
    </submittedName>
</protein>
<gene>
    <name evidence="2" type="ORF">AaE_010063</name>
</gene>
<sequence length="144" mass="16693">MVLPVSIFSLVSNDEHEHVHAIRCNMTFTVIAAGAVPMVAAPDPSGGETATQRRRRQREASVQRRFQVYEDRVSRNRNGRNDRPYYDDRRNDRPYYSDRRNADYSFFGRDSRGGGRPRPPSRQNDRGRRPHSPTNTNDHIQVQP</sequence>
<name>A0A6A5A3D1_APHAT</name>
<feature type="compositionally biased region" description="Polar residues" evidence="1">
    <location>
        <begin position="132"/>
        <end position="144"/>
    </location>
</feature>
<dbReference type="VEuPathDB" id="FungiDB:H257_00073"/>
<dbReference type="Proteomes" id="UP000469452">
    <property type="component" value="Unassembled WGS sequence"/>
</dbReference>
<evidence type="ECO:0000313" key="3">
    <source>
        <dbReference type="Proteomes" id="UP000469452"/>
    </source>
</evidence>
<accession>A0A6A5A3D1</accession>
<feature type="compositionally biased region" description="Basic and acidic residues" evidence="1">
    <location>
        <begin position="58"/>
        <end position="102"/>
    </location>
</feature>
<evidence type="ECO:0000313" key="2">
    <source>
        <dbReference type="EMBL" id="KAF0721425.1"/>
    </source>
</evidence>
<dbReference type="AlphaFoldDB" id="A0A6A5A3D1"/>
<proteinExistence type="predicted"/>
<comment type="caution">
    <text evidence="2">The sequence shown here is derived from an EMBL/GenBank/DDBJ whole genome shotgun (WGS) entry which is preliminary data.</text>
</comment>
<organism evidence="2 3">
    <name type="scientific">Aphanomyces astaci</name>
    <name type="common">Crayfish plague agent</name>
    <dbReference type="NCBI Taxonomy" id="112090"/>
    <lineage>
        <taxon>Eukaryota</taxon>
        <taxon>Sar</taxon>
        <taxon>Stramenopiles</taxon>
        <taxon>Oomycota</taxon>
        <taxon>Saprolegniomycetes</taxon>
        <taxon>Saprolegniales</taxon>
        <taxon>Verrucalvaceae</taxon>
        <taxon>Aphanomyces</taxon>
    </lineage>
</organism>
<feature type="region of interest" description="Disordered" evidence="1">
    <location>
        <begin position="39"/>
        <end position="144"/>
    </location>
</feature>
<evidence type="ECO:0000256" key="1">
    <source>
        <dbReference type="SAM" id="MobiDB-lite"/>
    </source>
</evidence>